<dbReference type="EMBL" id="JBBPBN010000325">
    <property type="protein sequence ID" value="KAK8489104.1"/>
    <property type="molecule type" value="Genomic_DNA"/>
</dbReference>
<evidence type="ECO:0000313" key="2">
    <source>
        <dbReference type="Proteomes" id="UP001396334"/>
    </source>
</evidence>
<organism evidence="1 2">
    <name type="scientific">Hibiscus sabdariffa</name>
    <name type="common">roselle</name>
    <dbReference type="NCBI Taxonomy" id="183260"/>
    <lineage>
        <taxon>Eukaryota</taxon>
        <taxon>Viridiplantae</taxon>
        <taxon>Streptophyta</taxon>
        <taxon>Embryophyta</taxon>
        <taxon>Tracheophyta</taxon>
        <taxon>Spermatophyta</taxon>
        <taxon>Magnoliopsida</taxon>
        <taxon>eudicotyledons</taxon>
        <taxon>Gunneridae</taxon>
        <taxon>Pentapetalae</taxon>
        <taxon>rosids</taxon>
        <taxon>malvids</taxon>
        <taxon>Malvales</taxon>
        <taxon>Malvaceae</taxon>
        <taxon>Malvoideae</taxon>
        <taxon>Hibiscus</taxon>
    </lineage>
</organism>
<gene>
    <name evidence="1" type="ORF">V6N11_028465</name>
</gene>
<protein>
    <submittedName>
        <fullName evidence="1">Uncharacterized protein</fullName>
    </submittedName>
</protein>
<sequence>MGDHGPYVCGIEVYRYGTGITTPSNLNCTIDPPLPTVQLAAAMCLVSCRRCRLPGLVRLEFVRRDTSCTIAILVVNL</sequence>
<proteinExistence type="predicted"/>
<comment type="caution">
    <text evidence="1">The sequence shown here is derived from an EMBL/GenBank/DDBJ whole genome shotgun (WGS) entry which is preliminary data.</text>
</comment>
<keyword evidence="2" id="KW-1185">Reference proteome</keyword>
<dbReference type="Proteomes" id="UP001396334">
    <property type="component" value="Unassembled WGS sequence"/>
</dbReference>
<evidence type="ECO:0000313" key="1">
    <source>
        <dbReference type="EMBL" id="KAK8489104.1"/>
    </source>
</evidence>
<accession>A0ABR2A8F4</accession>
<reference evidence="1 2" key="1">
    <citation type="journal article" date="2024" name="G3 (Bethesda)">
        <title>Genome assembly of Hibiscus sabdariffa L. provides insights into metabolisms of medicinal natural products.</title>
        <authorList>
            <person name="Kim T."/>
        </authorList>
    </citation>
    <scope>NUCLEOTIDE SEQUENCE [LARGE SCALE GENOMIC DNA]</scope>
    <source>
        <strain evidence="1">TK-2024</strain>
        <tissue evidence="1">Old leaves</tissue>
    </source>
</reference>
<name>A0ABR2A8F4_9ROSI</name>